<keyword evidence="7" id="KW-0255">Endonuclease</keyword>
<dbReference type="SMART" id="SM00484">
    <property type="entry name" value="XPGI"/>
    <property type="match status" value="1"/>
</dbReference>
<dbReference type="CDD" id="cd09908">
    <property type="entry name" value="H3TH_EXO1"/>
    <property type="match status" value="1"/>
</dbReference>
<reference evidence="23" key="1">
    <citation type="submission" date="2019-12" db="EMBL/GenBank/DDBJ databases">
        <title>Genome sequencing and annotation of Brassica cretica.</title>
        <authorList>
            <person name="Studholme D.J."/>
            <person name="Sarris P.F."/>
        </authorList>
    </citation>
    <scope>NUCLEOTIDE SEQUENCE</scope>
    <source>
        <strain evidence="23">PFS-102/07</strain>
        <tissue evidence="23">Leaf</tissue>
    </source>
</reference>
<keyword evidence="14" id="KW-0007">Acetylation</keyword>
<keyword evidence="5" id="KW-0540">Nuclease</keyword>
<evidence type="ECO:0008006" key="24">
    <source>
        <dbReference type="Google" id="ProtNLM"/>
    </source>
</evidence>
<evidence type="ECO:0000256" key="14">
    <source>
        <dbReference type="ARBA" id="ARBA00022990"/>
    </source>
</evidence>
<dbReference type="InterPro" id="IPR006086">
    <property type="entry name" value="XPG-I_dom"/>
</dbReference>
<dbReference type="SUPFAM" id="SSF88723">
    <property type="entry name" value="PIN domain-like"/>
    <property type="match status" value="1"/>
</dbReference>
<sequence>MGIQGLLPLLKSIMAPVHIHDLEGCTVAVDTYSWLHKGALSCSRDLCKGLPTTRHIQYCMHRVNLLRHHGVKPLLVFDGGPLPMKLEQENKRARSRKENLARALEHEANGNSSAAYECYQKAMTFLAITKQVDAIITEDSDLIPFGCPRIIFKMDKFGHGVEFQASNLPRNKELSLSGFSSQMLLEMCILSGCDYLQSLPGMGLKRAHTLITKFKSYDRVIKHLKYSTVSVPPLYEESFKKAMLTFKHQRVYDPKSEDVVHLSGISEDIGEDSDFGIALGQLDPFTQLPFQAEGVTPKLVVDAISRPRSFKPENLKKKLELPVQKNLLTKYFYQRTADRSHSFLDERHLMNSGWLKVELLWSLRIGNQHRLLPMPNRMITEFDGEIDRLRFMPNAQLLRDLPAIPRRPPGVRRARATQGPPEAPLPDFPVIPYIPMRDQGDFQRVVVDALRAIWARVSCTSRKTIRAHSPAA</sequence>
<keyword evidence="4" id="KW-0597">Phosphoprotein</keyword>
<proteinExistence type="inferred from homology"/>
<dbReference type="GO" id="GO:0006281">
    <property type="term" value="P:DNA repair"/>
    <property type="evidence" value="ECO:0007669"/>
    <property type="project" value="UniProtKB-KW"/>
</dbReference>
<evidence type="ECO:0000256" key="17">
    <source>
        <dbReference type="ARBA" id="ARBA00023242"/>
    </source>
</evidence>
<keyword evidence="16" id="KW-0234">DNA repair</keyword>
<dbReference type="Gene3D" id="3.40.50.1010">
    <property type="entry name" value="5'-nuclease"/>
    <property type="match status" value="1"/>
</dbReference>
<keyword evidence="10" id="KW-0269">Exonuclease</keyword>
<evidence type="ECO:0000256" key="7">
    <source>
        <dbReference type="ARBA" id="ARBA00022759"/>
    </source>
</evidence>
<keyword evidence="13" id="KW-0267">Excision nuclease</keyword>
<dbReference type="GO" id="GO:0003677">
    <property type="term" value="F:DNA binding"/>
    <property type="evidence" value="ECO:0007669"/>
    <property type="project" value="UniProtKB-KW"/>
</dbReference>
<evidence type="ECO:0000256" key="18">
    <source>
        <dbReference type="ARBA" id="ARBA00023254"/>
    </source>
</evidence>
<dbReference type="PANTHER" id="PTHR11081">
    <property type="entry name" value="FLAP ENDONUCLEASE FAMILY MEMBER"/>
    <property type="match status" value="1"/>
</dbReference>
<evidence type="ECO:0000256" key="11">
    <source>
        <dbReference type="ARBA" id="ARBA00022842"/>
    </source>
</evidence>
<dbReference type="GO" id="GO:0002376">
    <property type="term" value="P:immune system process"/>
    <property type="evidence" value="ECO:0007669"/>
    <property type="project" value="UniProtKB-KW"/>
</dbReference>
<keyword evidence="17" id="KW-0539">Nucleus</keyword>
<gene>
    <name evidence="23" type="ORF">F2Q70_00030550</name>
</gene>
<evidence type="ECO:0000256" key="15">
    <source>
        <dbReference type="ARBA" id="ARBA00023125"/>
    </source>
</evidence>
<evidence type="ECO:0000313" key="23">
    <source>
        <dbReference type="EMBL" id="KAF2531092.1"/>
    </source>
</evidence>
<organism evidence="23">
    <name type="scientific">Brassica cretica</name>
    <name type="common">Mustard</name>
    <dbReference type="NCBI Taxonomy" id="69181"/>
    <lineage>
        <taxon>Eukaryota</taxon>
        <taxon>Viridiplantae</taxon>
        <taxon>Streptophyta</taxon>
        <taxon>Embryophyta</taxon>
        <taxon>Tracheophyta</taxon>
        <taxon>Spermatophyta</taxon>
        <taxon>Magnoliopsida</taxon>
        <taxon>eudicotyledons</taxon>
        <taxon>Gunneridae</taxon>
        <taxon>Pentapetalae</taxon>
        <taxon>rosids</taxon>
        <taxon>malvids</taxon>
        <taxon>Brassicales</taxon>
        <taxon>Brassicaceae</taxon>
        <taxon>Brassiceae</taxon>
        <taxon>Brassica</taxon>
    </lineage>
</organism>
<keyword evidence="6" id="KW-0479">Metal-binding</keyword>
<evidence type="ECO:0000256" key="6">
    <source>
        <dbReference type="ARBA" id="ARBA00022723"/>
    </source>
</evidence>
<evidence type="ECO:0000259" key="21">
    <source>
        <dbReference type="SMART" id="SM00484"/>
    </source>
</evidence>
<dbReference type="GO" id="GO:0005634">
    <property type="term" value="C:nucleus"/>
    <property type="evidence" value="ECO:0007669"/>
    <property type="project" value="UniProtKB-SubCell"/>
</dbReference>
<keyword evidence="15" id="KW-0238">DNA-binding</keyword>
<evidence type="ECO:0000259" key="22">
    <source>
        <dbReference type="SMART" id="SM00485"/>
    </source>
</evidence>
<feature type="domain" description="XPG N-terminal" evidence="22">
    <location>
        <begin position="1"/>
        <end position="99"/>
    </location>
</feature>
<dbReference type="EMBL" id="QGKY02002305">
    <property type="protein sequence ID" value="KAF2531092.1"/>
    <property type="molecule type" value="Genomic_DNA"/>
</dbReference>
<dbReference type="SMART" id="SM00279">
    <property type="entry name" value="HhH2"/>
    <property type="match status" value="1"/>
</dbReference>
<dbReference type="Pfam" id="PF00867">
    <property type="entry name" value="XPG_I"/>
    <property type="match status" value="1"/>
</dbReference>
<keyword evidence="12" id="KW-0391">Immunity</keyword>
<comment type="function">
    <text evidence="19">5'-&gt;3' double-stranded DNA exonuclease which may also possess a cryptic 3'-&gt;5' double-stranded DNA exonuclease activity. Functions in DNA mismatch repair (MMR) to excise mismatch-containing DNA tracts directed by strand breaks located either 5' or 3' to the mismatch. Also exhibits endonuclease activity against 5'-overhanging flap structures similar to those generated by displacement synthesis when DNA polymerase encounters the 5'-end of a downstream Okazaki fragment. Required for somatic hypermutation (SHM) and class switch recombination (CSR) of immunoglobulin genes. Essential for male and female meiosis.</text>
</comment>
<dbReference type="PRINTS" id="PR00853">
    <property type="entry name" value="XPGRADSUPER"/>
</dbReference>
<evidence type="ECO:0000256" key="19">
    <source>
        <dbReference type="ARBA" id="ARBA00057694"/>
    </source>
</evidence>
<evidence type="ECO:0000256" key="4">
    <source>
        <dbReference type="ARBA" id="ARBA00022553"/>
    </source>
</evidence>
<dbReference type="InterPro" id="IPR037315">
    <property type="entry name" value="EXO1_H3TH"/>
</dbReference>
<keyword evidence="11" id="KW-0460">Magnesium</keyword>
<dbReference type="PANTHER" id="PTHR11081:SF65">
    <property type="entry name" value="DNA DAMAGE-INDUCIBLE PROTEIN DIN7-RELATED"/>
    <property type="match status" value="1"/>
</dbReference>
<evidence type="ECO:0000256" key="20">
    <source>
        <dbReference type="ARBA" id="ARBA00064664"/>
    </source>
</evidence>
<dbReference type="CDD" id="cd09857">
    <property type="entry name" value="PIN_EXO1"/>
    <property type="match status" value="1"/>
</dbReference>
<dbReference type="GO" id="GO:0046872">
    <property type="term" value="F:metal ion binding"/>
    <property type="evidence" value="ECO:0007669"/>
    <property type="project" value="UniProtKB-KW"/>
</dbReference>
<evidence type="ECO:0000256" key="12">
    <source>
        <dbReference type="ARBA" id="ARBA00022859"/>
    </source>
</evidence>
<evidence type="ECO:0000256" key="9">
    <source>
        <dbReference type="ARBA" id="ARBA00022801"/>
    </source>
</evidence>
<evidence type="ECO:0000256" key="1">
    <source>
        <dbReference type="ARBA" id="ARBA00001946"/>
    </source>
</evidence>
<dbReference type="InterPro" id="IPR006084">
    <property type="entry name" value="XPG/Rad2"/>
</dbReference>
<comment type="caution">
    <text evidence="23">The sequence shown here is derived from an EMBL/GenBank/DDBJ whole genome shotgun (WGS) entry which is preliminary data.</text>
</comment>
<evidence type="ECO:0000256" key="13">
    <source>
        <dbReference type="ARBA" id="ARBA00022881"/>
    </source>
</evidence>
<accession>A0A8S9FK54</accession>
<dbReference type="InterPro" id="IPR036279">
    <property type="entry name" value="5-3_exonuclease_C_sf"/>
</dbReference>
<dbReference type="PROSITE" id="PS00841">
    <property type="entry name" value="XPG_1"/>
    <property type="match status" value="1"/>
</dbReference>
<evidence type="ECO:0000256" key="5">
    <source>
        <dbReference type="ARBA" id="ARBA00022722"/>
    </source>
</evidence>
<dbReference type="InterPro" id="IPR044752">
    <property type="entry name" value="PIN-like_EXO1"/>
</dbReference>
<comment type="cofactor">
    <cofactor evidence="1">
        <name>Mg(2+)</name>
        <dbReference type="ChEBI" id="CHEBI:18420"/>
    </cofactor>
</comment>
<dbReference type="FunFam" id="3.40.50.1010:FF:000111">
    <property type="entry name" value="Exonuclease 1"/>
    <property type="match status" value="1"/>
</dbReference>
<name>A0A8S9FK54_BRACR</name>
<keyword evidence="9" id="KW-0378">Hydrolase</keyword>
<comment type="subcellular location">
    <subcellularLocation>
        <location evidence="2">Nucleus</location>
    </subcellularLocation>
</comment>
<dbReference type="InterPro" id="IPR006085">
    <property type="entry name" value="XPG_DNA_repair_N"/>
</dbReference>
<evidence type="ECO:0000256" key="16">
    <source>
        <dbReference type="ARBA" id="ARBA00023204"/>
    </source>
</evidence>
<dbReference type="Gene3D" id="1.10.150.20">
    <property type="entry name" value="5' to 3' exonuclease, C-terminal subdomain"/>
    <property type="match status" value="1"/>
</dbReference>
<protein>
    <recommendedName>
        <fullName evidence="24">Exonuclease 1</fullName>
    </recommendedName>
</protein>
<dbReference type="InterPro" id="IPR019974">
    <property type="entry name" value="XPG_CS"/>
</dbReference>
<dbReference type="GO" id="GO:0017108">
    <property type="term" value="F:5'-flap endonuclease activity"/>
    <property type="evidence" value="ECO:0007669"/>
    <property type="project" value="TreeGrafter"/>
</dbReference>
<evidence type="ECO:0000256" key="8">
    <source>
        <dbReference type="ARBA" id="ARBA00022763"/>
    </source>
</evidence>
<dbReference type="FunFam" id="1.10.150.20:FF:000011">
    <property type="entry name" value="exonuclease 1"/>
    <property type="match status" value="1"/>
</dbReference>
<dbReference type="InterPro" id="IPR029060">
    <property type="entry name" value="PIN-like_dom_sf"/>
</dbReference>
<dbReference type="InterPro" id="IPR008918">
    <property type="entry name" value="HhH2"/>
</dbReference>
<evidence type="ECO:0000256" key="2">
    <source>
        <dbReference type="ARBA" id="ARBA00004123"/>
    </source>
</evidence>
<dbReference type="SUPFAM" id="SSF47807">
    <property type="entry name" value="5' to 3' exonuclease, C-terminal subdomain"/>
    <property type="match status" value="1"/>
</dbReference>
<dbReference type="Pfam" id="PF00752">
    <property type="entry name" value="XPG_N"/>
    <property type="match status" value="1"/>
</dbReference>
<evidence type="ECO:0000256" key="10">
    <source>
        <dbReference type="ARBA" id="ARBA00022839"/>
    </source>
</evidence>
<keyword evidence="8" id="KW-0227">DNA damage</keyword>
<dbReference type="AlphaFoldDB" id="A0A8S9FK54"/>
<dbReference type="GO" id="GO:0051321">
    <property type="term" value="P:meiotic cell cycle"/>
    <property type="evidence" value="ECO:0007669"/>
    <property type="project" value="UniProtKB-KW"/>
</dbReference>
<comment type="subunit">
    <text evidence="20">Interacts with the MLH1-PMS2 heterodimer via MLH1. Interacts with MSH3. Interacts with the MSH2-MSH6 heterodimer via MSH2, and this interaction may increase the processivity of the 5'-&gt;3' exonuclease activity. Interacts with PCNA, and this interaction may both stimulate the cryptic 3'-&gt;5' exonuclease activity and suppress the 5'-&gt;3' exonuclease activity. Interacts with WRN, and this interaction stimulates both the 5'-&gt;3' exonuclease activity and cleavage of 5'-overhanging flap structures. Interacts with RECQL/RECQ1, and this interaction stimulates cleavage of 5'-overhanging flap structures. Interacts with DNA helicase ZGRF1; the interaction is increased following DNA damage induction.</text>
</comment>
<dbReference type="GO" id="GO:0035312">
    <property type="term" value="F:5'-3' DNA exonuclease activity"/>
    <property type="evidence" value="ECO:0007669"/>
    <property type="project" value="InterPro"/>
</dbReference>
<feature type="domain" description="XPG-I" evidence="21">
    <location>
        <begin position="119"/>
        <end position="176"/>
    </location>
</feature>
<comment type="similarity">
    <text evidence="3">Belongs to the XPG/RAD2 endonuclease family. EXO1 subfamily.</text>
</comment>
<evidence type="ECO:0000256" key="3">
    <source>
        <dbReference type="ARBA" id="ARBA00010563"/>
    </source>
</evidence>
<keyword evidence="18" id="KW-0469">Meiosis</keyword>
<dbReference type="SMART" id="SM00485">
    <property type="entry name" value="XPGN"/>
    <property type="match status" value="1"/>
</dbReference>